<evidence type="ECO:0000313" key="4">
    <source>
        <dbReference type="RefSeq" id="XP_029640338.2"/>
    </source>
</evidence>
<dbReference type="GO" id="GO:0005634">
    <property type="term" value="C:nucleus"/>
    <property type="evidence" value="ECO:0007669"/>
    <property type="project" value="InterPro"/>
</dbReference>
<reference evidence="4" key="1">
    <citation type="submission" date="2025-08" db="UniProtKB">
        <authorList>
            <consortium name="RefSeq"/>
        </authorList>
    </citation>
    <scope>IDENTIFICATION</scope>
</reference>
<dbReference type="InterPro" id="IPR024824">
    <property type="entry name" value="GADD45"/>
</dbReference>
<evidence type="ECO:0000313" key="3">
    <source>
        <dbReference type="Proteomes" id="UP000515154"/>
    </source>
</evidence>
<dbReference type="InterPro" id="IPR029064">
    <property type="entry name" value="Ribosomal_eL30-like_sf"/>
</dbReference>
<keyword evidence="3" id="KW-1185">Reference proteome</keyword>
<dbReference type="GO" id="GO:0005737">
    <property type="term" value="C:cytoplasm"/>
    <property type="evidence" value="ECO:0007669"/>
    <property type="project" value="TreeGrafter"/>
</dbReference>
<proteinExistence type="inferred from homology"/>
<dbReference type="Proteomes" id="UP000515154">
    <property type="component" value="Linkage group LG8"/>
</dbReference>
<dbReference type="GO" id="GO:0051726">
    <property type="term" value="P:regulation of cell cycle"/>
    <property type="evidence" value="ECO:0007669"/>
    <property type="project" value="InterPro"/>
</dbReference>
<accession>A0A6P7SQE2</accession>
<dbReference type="InterPro" id="IPR004038">
    <property type="entry name" value="Ribosomal_eL8/eL30/eS12/Gad45"/>
</dbReference>
<dbReference type="PANTHER" id="PTHR10411">
    <property type="entry name" value="GROWTH ARREST AND DNA DAMAGE-INDUCIBLE PROTEIN GADD45"/>
    <property type="match status" value="1"/>
</dbReference>
<evidence type="ECO:0000256" key="1">
    <source>
        <dbReference type="ARBA" id="ARBA00007361"/>
    </source>
</evidence>
<feature type="domain" description="Ribosomal protein eL8/eL30/eS12/Gadd45" evidence="2">
    <location>
        <begin position="147"/>
        <end position="226"/>
    </location>
</feature>
<dbReference type="Gene3D" id="3.30.1330.30">
    <property type="match status" value="1"/>
</dbReference>
<organism evidence="3 4">
    <name type="scientific">Octopus sinensis</name>
    <name type="common">East Asian common octopus</name>
    <dbReference type="NCBI Taxonomy" id="2607531"/>
    <lineage>
        <taxon>Eukaryota</taxon>
        <taxon>Metazoa</taxon>
        <taxon>Spiralia</taxon>
        <taxon>Lophotrochozoa</taxon>
        <taxon>Mollusca</taxon>
        <taxon>Cephalopoda</taxon>
        <taxon>Coleoidea</taxon>
        <taxon>Octopodiformes</taxon>
        <taxon>Octopoda</taxon>
        <taxon>Incirrata</taxon>
        <taxon>Octopodidae</taxon>
        <taxon>Octopus</taxon>
    </lineage>
</organism>
<evidence type="ECO:0000259" key="2">
    <source>
        <dbReference type="Pfam" id="PF01248"/>
    </source>
</evidence>
<dbReference type="SUPFAM" id="SSF55315">
    <property type="entry name" value="L30e-like"/>
    <property type="match status" value="1"/>
</dbReference>
<comment type="similarity">
    <text evidence="1">Belongs to the GADD45 family.</text>
</comment>
<dbReference type="KEGG" id="osn:115215239"/>
<gene>
    <name evidence="4" type="primary">LOC115215239</name>
</gene>
<name>A0A6P7SQE2_9MOLL</name>
<dbReference type="RefSeq" id="XP_029640338.2">
    <property type="nucleotide sequence ID" value="XM_029784478.2"/>
</dbReference>
<protein>
    <submittedName>
        <fullName evidence="4">Growth arrest and DNA damage-inducible protein GADD45 alpha</fullName>
    </submittedName>
</protein>
<dbReference type="PANTHER" id="PTHR10411:SF8">
    <property type="entry name" value="FI09246P"/>
    <property type="match status" value="1"/>
</dbReference>
<sequence length="284" mass="32187">MLVCLHPLNLAVRRTDRITNVICITHSLETCDVSHLYTEAAGDSVSELTNQKPANLNCYISSRAILSIVTSFLSFNESQAIFFSYDELSALLQPTWIFPINRILIFILRTYTLLCKLSFLNHNMILPEDSEKPMQSKERNNMDIGQALSELILKSKSEGRLTCGVASSVKLLEMGPDFVLLCILPVDRNQSVMVSIQQTLVEAFCRDNDINLVKVDSTDKLSALVRYEDPNDNEDYRDYCCVLVQAPTSCAEKCEFRKMNQSIVDYYNSVFVDWESEPIIELPG</sequence>
<dbReference type="AlphaFoldDB" id="A0A6P7SQE2"/>
<dbReference type="Pfam" id="PF01248">
    <property type="entry name" value="Ribosomal_L7Ae"/>
    <property type="match status" value="1"/>
</dbReference>